<dbReference type="PROSITE" id="PS51419">
    <property type="entry name" value="RAB"/>
    <property type="match status" value="1"/>
</dbReference>
<dbReference type="VEuPathDB" id="AmoebaDB:KM1_317940"/>
<keyword evidence="8" id="KW-0460">Magnesium</keyword>
<dbReference type="PRINTS" id="PR00449">
    <property type="entry name" value="RASTRNSFRMNG"/>
</dbReference>
<dbReference type="VEuPathDB" id="AmoebaDB:EHI5A_199170"/>
<dbReference type="EMBL" id="BDEQ01000001">
    <property type="protein sequence ID" value="GAT98942.1"/>
    <property type="molecule type" value="Genomic_DNA"/>
</dbReference>
<dbReference type="InterPro" id="IPR005225">
    <property type="entry name" value="Small_GTP-bd"/>
</dbReference>
<dbReference type="InterPro" id="IPR003578">
    <property type="entry name" value="Small_GTPase_Rho"/>
</dbReference>
<keyword evidence="10" id="KW-0963">Cytoplasm</keyword>
<dbReference type="OMA" id="AESYAEC"/>
<dbReference type="SMART" id="SM00174">
    <property type="entry name" value="RHO"/>
    <property type="match status" value="1"/>
</dbReference>
<dbReference type="PROSITE" id="PS51420">
    <property type="entry name" value="RHO"/>
    <property type="match status" value="1"/>
</dbReference>
<dbReference type="Gene3D" id="3.40.50.300">
    <property type="entry name" value="P-loop containing nucleotide triphosphate hydrolases"/>
    <property type="match status" value="1"/>
</dbReference>
<keyword evidence="11" id="KW-0175">Coiled coil</keyword>
<dbReference type="PANTHER" id="PTHR24072">
    <property type="entry name" value="RHO FAMILY GTPASE"/>
    <property type="match status" value="1"/>
</dbReference>
<keyword evidence="5" id="KW-0479">Metal-binding</keyword>
<dbReference type="Pfam" id="PF00071">
    <property type="entry name" value="Ras"/>
    <property type="match status" value="1"/>
</dbReference>
<name>A0A5K1TUJ2_ENTHI</name>
<dbReference type="AlphaFoldDB" id="A0A5K1TUJ2"/>
<dbReference type="GO" id="GO:0007264">
    <property type="term" value="P:small GTPase-mediated signal transduction"/>
    <property type="evidence" value="ECO:0007669"/>
    <property type="project" value="InterPro"/>
</dbReference>
<dbReference type="SUPFAM" id="SSF52540">
    <property type="entry name" value="P-loop containing nucleoside triphosphate hydrolases"/>
    <property type="match status" value="1"/>
</dbReference>
<evidence type="ECO:0000256" key="2">
    <source>
        <dbReference type="ARBA" id="ARBA00004245"/>
    </source>
</evidence>
<dbReference type="PROSITE" id="PS51421">
    <property type="entry name" value="RAS"/>
    <property type="match status" value="1"/>
</dbReference>
<keyword evidence="7" id="KW-0378">Hydrolase</keyword>
<dbReference type="InterPro" id="IPR001806">
    <property type="entry name" value="Small_GTPase"/>
</dbReference>
<dbReference type="VEuPathDB" id="AmoebaDB:EHI7A_000610"/>
<comment type="caution">
    <text evidence="12">The sequence shown here is derived from an EMBL/GenBank/DDBJ whole genome shotgun (WGS) entry which is preliminary data.</text>
</comment>
<dbReference type="NCBIfam" id="TIGR00231">
    <property type="entry name" value="small_GTP"/>
    <property type="match status" value="1"/>
</dbReference>
<dbReference type="Proteomes" id="UP000078387">
    <property type="component" value="Unassembled WGS sequence"/>
</dbReference>
<organism evidence="12 13">
    <name type="scientific">Entamoeba histolytica</name>
    <dbReference type="NCBI Taxonomy" id="5759"/>
    <lineage>
        <taxon>Eukaryota</taxon>
        <taxon>Amoebozoa</taxon>
        <taxon>Evosea</taxon>
        <taxon>Archamoebae</taxon>
        <taxon>Mastigamoebida</taxon>
        <taxon>Entamoebidae</taxon>
        <taxon>Entamoeba</taxon>
    </lineage>
</organism>
<dbReference type="CDD" id="cd00157">
    <property type="entry name" value="Rho"/>
    <property type="match status" value="1"/>
</dbReference>
<dbReference type="GO" id="GO:0046872">
    <property type="term" value="F:metal ion binding"/>
    <property type="evidence" value="ECO:0007669"/>
    <property type="project" value="UniProtKB-KW"/>
</dbReference>
<evidence type="ECO:0000256" key="3">
    <source>
        <dbReference type="ARBA" id="ARBA00010142"/>
    </source>
</evidence>
<dbReference type="FunFam" id="3.40.50.300:FF:001179">
    <property type="entry name" value="Rho family GTPase"/>
    <property type="match status" value="1"/>
</dbReference>
<keyword evidence="9" id="KW-0342">GTP-binding</keyword>
<evidence type="ECO:0000256" key="10">
    <source>
        <dbReference type="ARBA" id="ARBA00023212"/>
    </source>
</evidence>
<keyword evidence="10" id="KW-0206">Cytoskeleton</keyword>
<comment type="cofactor">
    <cofactor evidence="1">
        <name>Mg(2+)</name>
        <dbReference type="ChEBI" id="CHEBI:18420"/>
    </cofactor>
</comment>
<evidence type="ECO:0000256" key="4">
    <source>
        <dbReference type="ARBA" id="ARBA00011984"/>
    </source>
</evidence>
<dbReference type="VEuPathDB" id="AmoebaDB:EHI_144600"/>
<feature type="coiled-coil region" evidence="11">
    <location>
        <begin position="115"/>
        <end position="142"/>
    </location>
</feature>
<dbReference type="SMART" id="SM00175">
    <property type="entry name" value="RAB"/>
    <property type="match status" value="1"/>
</dbReference>
<comment type="subcellular location">
    <subcellularLocation>
        <location evidence="2">Cytoplasm</location>
        <location evidence="2">Cytoskeleton</location>
    </subcellularLocation>
</comment>
<sequence>MGERRTVKIVMVGDGAVGKTALCSTFVNNQFPQDYIPTVFDNFSRLETVDGEQVTMSIWDTAGQEEYDRLRPMSYPDTNILIICFAIDSKSSFVNIGQRWIPEIKHFCPDVPFIIVATKSDLRQSQSTIEKLRKEGKALITEEEIKSHCKKLKAAGYIECSALENQNVGDLFYEAVRKTKPKSHKDKKKKGGLFGIFKKK</sequence>
<comment type="similarity">
    <text evidence="3">Belongs to the small GTPase superfamily. Rho family.</text>
</comment>
<dbReference type="InterPro" id="IPR027417">
    <property type="entry name" value="P-loop_NTPase"/>
</dbReference>
<evidence type="ECO:0000256" key="9">
    <source>
        <dbReference type="ARBA" id="ARBA00023134"/>
    </source>
</evidence>
<dbReference type="SMART" id="SM00173">
    <property type="entry name" value="RAS"/>
    <property type="match status" value="1"/>
</dbReference>
<evidence type="ECO:0000313" key="13">
    <source>
        <dbReference type="Proteomes" id="UP000078387"/>
    </source>
</evidence>
<accession>A0A5K1TUJ2</accession>
<evidence type="ECO:0000256" key="1">
    <source>
        <dbReference type="ARBA" id="ARBA00001946"/>
    </source>
</evidence>
<dbReference type="GO" id="GO:0005525">
    <property type="term" value="F:GTP binding"/>
    <property type="evidence" value="ECO:0007669"/>
    <property type="project" value="UniProtKB-KW"/>
</dbReference>
<dbReference type="VEuPathDB" id="AmoebaDB:EHI8A_087850"/>
<gene>
    <name evidence="12" type="ORF">CL6EHI_144600</name>
</gene>
<keyword evidence="6" id="KW-0547">Nucleotide-binding</keyword>
<evidence type="ECO:0000256" key="5">
    <source>
        <dbReference type="ARBA" id="ARBA00022723"/>
    </source>
</evidence>
<evidence type="ECO:0000256" key="7">
    <source>
        <dbReference type="ARBA" id="ARBA00022801"/>
    </source>
</evidence>
<proteinExistence type="inferred from homology"/>
<reference evidence="12 13" key="1">
    <citation type="submission" date="2016-05" db="EMBL/GenBank/DDBJ databases">
        <title>First whole genome sequencing of Entamoeba histolytica HM1:IMSS-clone-6.</title>
        <authorList>
            <person name="Mukherjee Avik.K."/>
            <person name="Izumyama S."/>
            <person name="Nakada-Tsukui K."/>
            <person name="Nozaki T."/>
        </authorList>
    </citation>
    <scope>NUCLEOTIDE SEQUENCE [LARGE SCALE GENOMIC DNA]</scope>
    <source>
        <strain evidence="12 13">HM1:IMSS clone 6</strain>
    </source>
</reference>
<evidence type="ECO:0000313" key="12">
    <source>
        <dbReference type="EMBL" id="GAT98942.1"/>
    </source>
</evidence>
<dbReference type="GO" id="GO:0005856">
    <property type="term" value="C:cytoskeleton"/>
    <property type="evidence" value="ECO:0007669"/>
    <property type="project" value="UniProtKB-SubCell"/>
</dbReference>
<dbReference type="EC" id="3.6.5.2" evidence="4"/>
<evidence type="ECO:0000256" key="6">
    <source>
        <dbReference type="ARBA" id="ARBA00022741"/>
    </source>
</evidence>
<evidence type="ECO:0000256" key="11">
    <source>
        <dbReference type="SAM" id="Coils"/>
    </source>
</evidence>
<evidence type="ECO:0000256" key="8">
    <source>
        <dbReference type="ARBA" id="ARBA00022842"/>
    </source>
</evidence>
<protein>
    <recommendedName>
        <fullName evidence="4">small monomeric GTPase</fullName>
        <ecNumber evidence="4">3.6.5.2</ecNumber>
    </recommendedName>
</protein>
<dbReference type="GO" id="GO:0003925">
    <property type="term" value="F:G protein activity"/>
    <property type="evidence" value="ECO:0007669"/>
    <property type="project" value="UniProtKB-EC"/>
</dbReference>